<evidence type="ECO:0000313" key="1">
    <source>
        <dbReference type="EMBL" id="KON87491.1"/>
    </source>
</evidence>
<dbReference type="Proteomes" id="UP000037109">
    <property type="component" value="Unassembled WGS sequence"/>
</dbReference>
<reference evidence="2" key="1">
    <citation type="submission" date="2015-07" db="EMBL/GenBank/DDBJ databases">
        <title>Fjat-10036 dsm4.</title>
        <authorList>
            <person name="Liu B."/>
            <person name="Wang J."/>
            <person name="Zhu Y."/>
            <person name="Liu G."/>
            <person name="Chen Q."/>
            <person name="Chen Z."/>
            <person name="Lan J."/>
            <person name="Che J."/>
            <person name="Ge C."/>
            <person name="Shi H."/>
            <person name="Pan Z."/>
            <person name="Liu X."/>
        </authorList>
    </citation>
    <scope>NUCLEOTIDE SEQUENCE [LARGE SCALE GENOMIC DNA]</scope>
    <source>
        <strain evidence="2">DSM 4</strain>
    </source>
</reference>
<comment type="caution">
    <text evidence="1">The sequence shown here is derived from an EMBL/GenBank/DDBJ whole genome shotgun (WGS) entry which is preliminary data.</text>
</comment>
<evidence type="ECO:0000313" key="2">
    <source>
        <dbReference type="Proteomes" id="UP000037109"/>
    </source>
</evidence>
<dbReference type="EMBL" id="LGUF01000007">
    <property type="protein sequence ID" value="KON87491.1"/>
    <property type="molecule type" value="Genomic_DNA"/>
</dbReference>
<dbReference type="AlphaFoldDB" id="A0A0M0GDJ2"/>
<keyword evidence="2" id="KW-1185">Reference proteome</keyword>
<organism evidence="1 2">
    <name type="scientific">Sporosarcina globispora</name>
    <name type="common">Bacillus globisporus</name>
    <dbReference type="NCBI Taxonomy" id="1459"/>
    <lineage>
        <taxon>Bacteria</taxon>
        <taxon>Bacillati</taxon>
        <taxon>Bacillota</taxon>
        <taxon>Bacilli</taxon>
        <taxon>Bacillales</taxon>
        <taxon>Caryophanaceae</taxon>
        <taxon>Sporosarcina</taxon>
    </lineage>
</organism>
<protein>
    <submittedName>
        <fullName evidence="1">Uncharacterized protein</fullName>
    </submittedName>
</protein>
<name>A0A0M0GDJ2_SPOGL</name>
<proteinExistence type="predicted"/>
<dbReference type="STRING" id="1459.AF332_12070"/>
<accession>A0A0M0GDJ2</accession>
<sequence>MKTNIEIRNFEKGVKHIYFSKGVQEILRGSKNITLKLKRSNMGDASKIEDVNIFLKLVDIEKNIDRVVFSSSKQTFNWGEEWEINLPDGISVTDLELSHSRDTGINLSSMIFEVEENYSVNNTTVDIVKYSWDKCKEIINENTKPISFEEFQSKALHKLQRQFLSIPDTKDTVLTRKNIVEMIKDLKELI</sequence>
<dbReference type="RefSeq" id="WP_053434850.1">
    <property type="nucleotide sequence ID" value="NZ_LGUF01000007.1"/>
</dbReference>
<dbReference type="PATRIC" id="fig|1459.3.peg.2604"/>
<dbReference type="OrthoDB" id="10017787at2"/>
<gene>
    <name evidence="1" type="ORF">AF332_12070</name>
</gene>